<dbReference type="InterPro" id="IPR017900">
    <property type="entry name" value="4Fe4S_Fe_S_CS"/>
</dbReference>
<sequence length="263" mass="29739">MRIKIFYFSATGNSLQIARNIAEELENCVIQSMAAYIPNKPLGGLGESIGFIFPVYFYGLPRLVKRFVEGLTISPNTYCFAIANSGGTRSNPLGMIDDILMSKGVRLSFADEIKMPGNYIVSHNSPKPTQVKRLITDASIRTKKIAKAILNCELRPAKQKVKLWSERINHHFLYKNTHKLDEKFIATDKCVGCGLCAKICPVNNIKIENHHPCWQHTCEQCLACIHWCPCEAIEYGRNTIGRTRYRNPNVKVEDIIRSCQGME</sequence>
<feature type="domain" description="4Fe-4S ferredoxin-type" evidence="5">
    <location>
        <begin position="181"/>
        <end position="210"/>
    </location>
</feature>
<dbReference type="Gene3D" id="3.30.70.20">
    <property type="match status" value="1"/>
</dbReference>
<reference evidence="6 7" key="1">
    <citation type="submission" date="2016-08" db="EMBL/GenBank/DDBJ databases">
        <title>A new outlook on sporulation: Clostridium algidixylanolyticum.</title>
        <authorList>
            <person name="Poppleton D.I."/>
            <person name="Gribaldo S."/>
        </authorList>
    </citation>
    <scope>NUCLEOTIDE SEQUENCE [LARGE SCALE GENOMIC DNA]</scope>
    <source>
        <strain evidence="6 7">SPL73</strain>
    </source>
</reference>
<proteinExistence type="predicted"/>
<keyword evidence="3" id="KW-0408">Iron</keyword>
<dbReference type="InterPro" id="IPR047964">
    <property type="entry name" value="EFR1-like"/>
</dbReference>
<dbReference type="InterPro" id="IPR029039">
    <property type="entry name" value="Flavoprotein-like_sf"/>
</dbReference>
<dbReference type="PANTHER" id="PTHR43687">
    <property type="entry name" value="ADENYLYLSULFATE REDUCTASE, BETA SUBUNIT"/>
    <property type="match status" value="1"/>
</dbReference>
<evidence type="ECO:0000256" key="3">
    <source>
        <dbReference type="ARBA" id="ARBA00023004"/>
    </source>
</evidence>
<dbReference type="InterPro" id="IPR050572">
    <property type="entry name" value="Fe-S_Ferredoxin"/>
</dbReference>
<keyword evidence="4" id="KW-0411">Iron-sulfur</keyword>
<dbReference type="SUPFAM" id="SSF52218">
    <property type="entry name" value="Flavoproteins"/>
    <property type="match status" value="1"/>
</dbReference>
<keyword evidence="2" id="KW-0479">Metal-binding</keyword>
<protein>
    <recommendedName>
        <fullName evidence="5">4Fe-4S ferredoxin-type domain-containing protein</fullName>
    </recommendedName>
</protein>
<dbReference type="SUPFAM" id="SSF54862">
    <property type="entry name" value="4Fe-4S ferredoxins"/>
    <property type="match status" value="1"/>
</dbReference>
<organism evidence="6 7">
    <name type="scientific">Lacrimispora algidixylanolytica</name>
    <dbReference type="NCBI Taxonomy" id="94868"/>
    <lineage>
        <taxon>Bacteria</taxon>
        <taxon>Bacillati</taxon>
        <taxon>Bacillota</taxon>
        <taxon>Clostridia</taxon>
        <taxon>Lachnospirales</taxon>
        <taxon>Lachnospiraceae</taxon>
        <taxon>Lacrimispora</taxon>
    </lineage>
</organism>
<evidence type="ECO:0000259" key="5">
    <source>
        <dbReference type="PROSITE" id="PS51379"/>
    </source>
</evidence>
<evidence type="ECO:0000256" key="1">
    <source>
        <dbReference type="ARBA" id="ARBA00022485"/>
    </source>
</evidence>
<dbReference type="PROSITE" id="PS51379">
    <property type="entry name" value="4FE4S_FER_2"/>
    <property type="match status" value="1"/>
</dbReference>
<evidence type="ECO:0000256" key="2">
    <source>
        <dbReference type="ARBA" id="ARBA00022723"/>
    </source>
</evidence>
<keyword evidence="7" id="KW-1185">Reference proteome</keyword>
<dbReference type="Gene3D" id="3.40.50.360">
    <property type="match status" value="1"/>
</dbReference>
<dbReference type="NCBIfam" id="NF038196">
    <property type="entry name" value="ferrodoxin_EFR1"/>
    <property type="match status" value="1"/>
</dbReference>
<evidence type="ECO:0000256" key="4">
    <source>
        <dbReference type="ARBA" id="ARBA00023014"/>
    </source>
</evidence>
<dbReference type="OrthoDB" id="9813995at2"/>
<name>A0A419T2T3_9FIRM</name>
<dbReference type="Proteomes" id="UP000284277">
    <property type="component" value="Unassembled WGS sequence"/>
</dbReference>
<dbReference type="GO" id="GO:0046872">
    <property type="term" value="F:metal ion binding"/>
    <property type="evidence" value="ECO:0007669"/>
    <property type="project" value="UniProtKB-KW"/>
</dbReference>
<gene>
    <name evidence="6" type="ORF">BET01_18835</name>
</gene>
<evidence type="ECO:0000313" key="6">
    <source>
        <dbReference type="EMBL" id="RKD31827.1"/>
    </source>
</evidence>
<dbReference type="EMBL" id="MCIA01000015">
    <property type="protein sequence ID" value="RKD31827.1"/>
    <property type="molecule type" value="Genomic_DNA"/>
</dbReference>
<comment type="caution">
    <text evidence="6">The sequence shown here is derived from an EMBL/GenBank/DDBJ whole genome shotgun (WGS) entry which is preliminary data.</text>
</comment>
<dbReference type="RefSeq" id="WP_120196734.1">
    <property type="nucleotide sequence ID" value="NZ_MCIA01000015.1"/>
</dbReference>
<keyword evidence="1" id="KW-0004">4Fe-4S</keyword>
<accession>A0A419T2T3</accession>
<dbReference type="Pfam" id="PF00037">
    <property type="entry name" value="Fer4"/>
    <property type="match status" value="1"/>
</dbReference>
<dbReference type="AlphaFoldDB" id="A0A419T2T3"/>
<evidence type="ECO:0000313" key="7">
    <source>
        <dbReference type="Proteomes" id="UP000284277"/>
    </source>
</evidence>
<dbReference type="PROSITE" id="PS00198">
    <property type="entry name" value="4FE4S_FER_1"/>
    <property type="match status" value="1"/>
</dbReference>
<dbReference type="PANTHER" id="PTHR43687:SF1">
    <property type="entry name" value="FERREDOXIN III"/>
    <property type="match status" value="1"/>
</dbReference>
<dbReference type="InterPro" id="IPR017896">
    <property type="entry name" value="4Fe4S_Fe-S-bd"/>
</dbReference>
<dbReference type="GO" id="GO:0051539">
    <property type="term" value="F:4 iron, 4 sulfur cluster binding"/>
    <property type="evidence" value="ECO:0007669"/>
    <property type="project" value="UniProtKB-KW"/>
</dbReference>